<dbReference type="OrthoDB" id="5739642at2"/>
<feature type="domain" description="VanZ-like" evidence="2">
    <location>
        <begin position="25"/>
        <end position="111"/>
    </location>
</feature>
<gene>
    <name evidence="3" type="ORF">IHBHHGIJ_01891</name>
    <name evidence="4" type="ORF">KFEGEMFD_01493</name>
</gene>
<keyword evidence="5" id="KW-1185">Reference proteome</keyword>
<keyword evidence="1" id="KW-0472">Membrane</keyword>
<evidence type="ECO:0000313" key="6">
    <source>
        <dbReference type="Proteomes" id="UP000439591"/>
    </source>
</evidence>
<evidence type="ECO:0000313" key="4">
    <source>
        <dbReference type="EMBL" id="CAA0097050.1"/>
    </source>
</evidence>
<dbReference type="PANTHER" id="PTHR28008">
    <property type="entry name" value="DOMAIN PROTEIN, PUTATIVE (AFU_ORTHOLOGUE AFUA_3G10980)-RELATED"/>
    <property type="match status" value="1"/>
</dbReference>
<dbReference type="PANTHER" id="PTHR28008:SF1">
    <property type="entry name" value="DOMAIN PROTEIN, PUTATIVE (AFU_ORTHOLOGUE AFUA_3G10980)-RELATED"/>
    <property type="match status" value="1"/>
</dbReference>
<sequence length="123" mass="13761">MTSLLHKAYLVVILLYAVLITALSLLPTTNTIDINIWDKAQHFGAYALFMALVFPLANTHKQRIKYAAGIVIYGLLLEYGQQFSPGRDTSIQDGLANTLGVLSGYTLMLLILTTYHRYKQPKD</sequence>
<proteinExistence type="predicted"/>
<dbReference type="Proteomes" id="UP000439591">
    <property type="component" value="Unassembled WGS sequence"/>
</dbReference>
<keyword evidence="1" id="KW-0812">Transmembrane</keyword>
<accession>A0A5S9P1E6</accession>
<feature type="transmembrane region" description="Helical" evidence="1">
    <location>
        <begin position="40"/>
        <end position="57"/>
    </location>
</feature>
<keyword evidence="1" id="KW-1133">Transmembrane helix</keyword>
<organism evidence="4 6">
    <name type="scientific">Zhongshania aliphaticivorans</name>
    <dbReference type="NCBI Taxonomy" id="1470434"/>
    <lineage>
        <taxon>Bacteria</taxon>
        <taxon>Pseudomonadati</taxon>
        <taxon>Pseudomonadota</taxon>
        <taxon>Gammaproteobacteria</taxon>
        <taxon>Cellvibrionales</taxon>
        <taxon>Spongiibacteraceae</taxon>
        <taxon>Zhongshania</taxon>
    </lineage>
</organism>
<dbReference type="InterPro" id="IPR006976">
    <property type="entry name" value="VanZ-like"/>
</dbReference>
<dbReference type="Proteomes" id="UP000435877">
    <property type="component" value="Unassembled WGS sequence"/>
</dbReference>
<feature type="transmembrane region" description="Helical" evidence="1">
    <location>
        <begin position="95"/>
        <end position="115"/>
    </location>
</feature>
<feature type="transmembrane region" description="Helical" evidence="1">
    <location>
        <begin position="64"/>
        <end position="83"/>
    </location>
</feature>
<dbReference type="Pfam" id="PF04892">
    <property type="entry name" value="VanZ"/>
    <property type="match status" value="1"/>
</dbReference>
<dbReference type="AlphaFoldDB" id="A0A5S9P1E6"/>
<feature type="transmembrane region" description="Helical" evidence="1">
    <location>
        <begin position="7"/>
        <end position="28"/>
    </location>
</feature>
<dbReference type="EMBL" id="CACSIK010000001">
    <property type="protein sequence ID" value="CAA0089917.1"/>
    <property type="molecule type" value="Genomic_DNA"/>
</dbReference>
<dbReference type="EMBL" id="CACSIM010000002">
    <property type="protein sequence ID" value="CAA0097050.1"/>
    <property type="molecule type" value="Genomic_DNA"/>
</dbReference>
<dbReference type="RefSeq" id="WP_159268498.1">
    <property type="nucleotide sequence ID" value="NZ_CACSIK010000001.1"/>
</dbReference>
<evidence type="ECO:0000313" key="3">
    <source>
        <dbReference type="EMBL" id="CAA0089917.1"/>
    </source>
</evidence>
<name>A0A5S9P1E6_9GAMM</name>
<dbReference type="NCBIfam" id="NF037970">
    <property type="entry name" value="vanZ_1"/>
    <property type="match status" value="1"/>
</dbReference>
<protein>
    <recommendedName>
        <fullName evidence="2">VanZ-like domain-containing protein</fullName>
    </recommendedName>
</protein>
<evidence type="ECO:0000313" key="5">
    <source>
        <dbReference type="Proteomes" id="UP000435877"/>
    </source>
</evidence>
<reference evidence="5 6" key="1">
    <citation type="submission" date="2019-11" db="EMBL/GenBank/DDBJ databases">
        <authorList>
            <person name="Holert J."/>
        </authorList>
    </citation>
    <scope>NUCLEOTIDE SEQUENCE [LARGE SCALE GENOMIC DNA]</scope>
    <source>
        <strain evidence="4">BC3_2A</strain>
        <strain evidence="3">SB11_1A</strain>
    </source>
</reference>
<evidence type="ECO:0000259" key="2">
    <source>
        <dbReference type="Pfam" id="PF04892"/>
    </source>
</evidence>
<evidence type="ECO:0000256" key="1">
    <source>
        <dbReference type="SAM" id="Phobius"/>
    </source>
</evidence>